<evidence type="ECO:0000256" key="1">
    <source>
        <dbReference type="ARBA" id="ARBA00004651"/>
    </source>
</evidence>
<dbReference type="AlphaFoldDB" id="L9UCX4"/>
<dbReference type="EMBL" id="AOPO01000001">
    <property type="protein sequence ID" value="ELY22532.1"/>
    <property type="molecule type" value="Genomic_DNA"/>
</dbReference>
<evidence type="ECO:0000256" key="7">
    <source>
        <dbReference type="RuleBase" id="RU363032"/>
    </source>
</evidence>
<dbReference type="GO" id="GO:0005886">
    <property type="term" value="C:plasma membrane"/>
    <property type="evidence" value="ECO:0007669"/>
    <property type="project" value="UniProtKB-SubCell"/>
</dbReference>
<keyword evidence="2 7" id="KW-0813">Transport</keyword>
<accession>L9UCX4</accession>
<evidence type="ECO:0000256" key="5">
    <source>
        <dbReference type="ARBA" id="ARBA00022989"/>
    </source>
</evidence>
<feature type="transmembrane region" description="Helical" evidence="7">
    <location>
        <begin position="291"/>
        <end position="316"/>
    </location>
</feature>
<evidence type="ECO:0000256" key="2">
    <source>
        <dbReference type="ARBA" id="ARBA00022448"/>
    </source>
</evidence>
<dbReference type="SUPFAM" id="SSF161098">
    <property type="entry name" value="MetI-like"/>
    <property type="match status" value="1"/>
</dbReference>
<dbReference type="GO" id="GO:0055085">
    <property type="term" value="P:transmembrane transport"/>
    <property type="evidence" value="ECO:0007669"/>
    <property type="project" value="InterPro"/>
</dbReference>
<feature type="transmembrane region" description="Helical" evidence="7">
    <location>
        <begin position="12"/>
        <end position="36"/>
    </location>
</feature>
<dbReference type="InterPro" id="IPR045621">
    <property type="entry name" value="BPD_transp_1_N"/>
</dbReference>
<organism evidence="9 10">
    <name type="scientific">Vreelandella titanicae BH1</name>
    <dbReference type="NCBI Taxonomy" id="1204738"/>
    <lineage>
        <taxon>Bacteria</taxon>
        <taxon>Pseudomonadati</taxon>
        <taxon>Pseudomonadota</taxon>
        <taxon>Gammaproteobacteria</taxon>
        <taxon>Oceanospirillales</taxon>
        <taxon>Halomonadaceae</taxon>
        <taxon>Vreelandella</taxon>
    </lineage>
</organism>
<protein>
    <submittedName>
        <fullName evidence="9">Binding-protein-dependent transport systems inner membrane component</fullName>
    </submittedName>
</protein>
<proteinExistence type="inferred from homology"/>
<evidence type="ECO:0000313" key="10">
    <source>
        <dbReference type="Proteomes" id="UP000011651"/>
    </source>
</evidence>
<dbReference type="PANTHER" id="PTHR43163">
    <property type="entry name" value="DIPEPTIDE TRANSPORT SYSTEM PERMEASE PROTEIN DPPB-RELATED"/>
    <property type="match status" value="1"/>
</dbReference>
<dbReference type="Pfam" id="PF19300">
    <property type="entry name" value="BPD_transp_1_N"/>
    <property type="match status" value="1"/>
</dbReference>
<comment type="caution">
    <text evidence="9">The sequence shown here is derived from an EMBL/GenBank/DDBJ whole genome shotgun (WGS) entry which is preliminary data.</text>
</comment>
<keyword evidence="5 7" id="KW-1133">Transmembrane helix</keyword>
<dbReference type="CDD" id="cd06261">
    <property type="entry name" value="TM_PBP2"/>
    <property type="match status" value="1"/>
</dbReference>
<evidence type="ECO:0000256" key="4">
    <source>
        <dbReference type="ARBA" id="ARBA00022692"/>
    </source>
</evidence>
<keyword evidence="3" id="KW-1003">Cell membrane</keyword>
<gene>
    <name evidence="9" type="ORF">HALTITAN_0143</name>
</gene>
<comment type="subcellular location">
    <subcellularLocation>
        <location evidence="1 7">Cell membrane</location>
        <topology evidence="1 7">Multi-pass membrane protein</topology>
    </subcellularLocation>
</comment>
<feature type="transmembrane region" description="Helical" evidence="7">
    <location>
        <begin position="186"/>
        <end position="204"/>
    </location>
</feature>
<feature type="transmembrane region" description="Helical" evidence="7">
    <location>
        <begin position="144"/>
        <end position="166"/>
    </location>
</feature>
<comment type="similarity">
    <text evidence="7">Belongs to the binding-protein-dependent transport system permease family.</text>
</comment>
<evidence type="ECO:0000256" key="6">
    <source>
        <dbReference type="ARBA" id="ARBA00023136"/>
    </source>
</evidence>
<evidence type="ECO:0000313" key="9">
    <source>
        <dbReference type="EMBL" id="ELY22532.1"/>
    </source>
</evidence>
<evidence type="ECO:0000256" key="3">
    <source>
        <dbReference type="ARBA" id="ARBA00022475"/>
    </source>
</evidence>
<keyword evidence="6 7" id="KW-0472">Membrane</keyword>
<feature type="transmembrane region" description="Helical" evidence="7">
    <location>
        <begin position="109"/>
        <end position="132"/>
    </location>
</feature>
<dbReference type="Proteomes" id="UP000011651">
    <property type="component" value="Unassembled WGS sequence"/>
</dbReference>
<sequence>MSRRRKMRDSLFGLVLGRLASSLITLLLVSLVIFAITSLLPGDTAQQVLGQFATPEQVEALRAQLGLDQPPLLRYWQWLSGFATGDLGRSASNGVDVIQLVNDRLPNSLLLAGITTVISVPLALIMGIAAAMRRGGALDRALNLITLSMVAVPEFLVATLAVLIFAVQLGWLPALSYVSTVDSLGAFMKVYAMPVLTLCSVLIAQMARMTRAALIDQLDSAYVEMARLKGVPPMRRVLRHALPNAVGPIANAVALSLSYLLGGVIIVETIFNYPGIASLMVDAVSNRDLALVQACAMIFCGAYLLLVMLADLCAILSNPRLRNR</sequence>
<dbReference type="PATRIC" id="fig|1204738.3.peg.205"/>
<name>L9UCX4_9GAMM</name>
<evidence type="ECO:0000259" key="8">
    <source>
        <dbReference type="PROSITE" id="PS50928"/>
    </source>
</evidence>
<keyword evidence="4 7" id="KW-0812">Transmembrane</keyword>
<dbReference type="PANTHER" id="PTHR43163:SF3">
    <property type="entry name" value="PEPTIDE ABC TRANSPORTER PERMEASE PROTEIN"/>
    <property type="match status" value="1"/>
</dbReference>
<dbReference type="PROSITE" id="PS50928">
    <property type="entry name" value="ABC_TM1"/>
    <property type="match status" value="1"/>
</dbReference>
<dbReference type="InterPro" id="IPR000515">
    <property type="entry name" value="MetI-like"/>
</dbReference>
<feature type="domain" description="ABC transmembrane type-1" evidence="8">
    <location>
        <begin position="105"/>
        <end position="310"/>
    </location>
</feature>
<feature type="transmembrane region" description="Helical" evidence="7">
    <location>
        <begin position="245"/>
        <end position="271"/>
    </location>
</feature>
<reference evidence="9 10" key="1">
    <citation type="journal article" date="2013" name="Genome Announc.">
        <title>Draft Genome of the Marine Gammaproteobacterium Halomonas titanicae.</title>
        <authorList>
            <person name="Sanchez-Porro C."/>
            <person name="de la Haba R.R."/>
            <person name="Cruz-Hernandez N."/>
            <person name="Gonzalez J.M."/>
            <person name="Reyes-Guirao C."/>
            <person name="Navarro-Sampedro L."/>
            <person name="Carballo M."/>
            <person name="Ventosa A."/>
        </authorList>
    </citation>
    <scope>NUCLEOTIDE SEQUENCE [LARGE SCALE GENOMIC DNA]</scope>
    <source>
        <strain evidence="9 10">BH1</strain>
    </source>
</reference>
<dbReference type="Pfam" id="PF00528">
    <property type="entry name" value="BPD_transp_1"/>
    <property type="match status" value="1"/>
</dbReference>
<dbReference type="InterPro" id="IPR035906">
    <property type="entry name" value="MetI-like_sf"/>
</dbReference>
<dbReference type="Gene3D" id="1.10.3720.10">
    <property type="entry name" value="MetI-like"/>
    <property type="match status" value="1"/>
</dbReference>